<dbReference type="RefSeq" id="WP_331788327.1">
    <property type="nucleotide sequence ID" value="NZ_JAVFKM010000014.1"/>
</dbReference>
<comment type="caution">
    <text evidence="1">The sequence shown here is derived from an EMBL/GenBank/DDBJ whole genome shotgun (WGS) entry which is preliminary data.</text>
</comment>
<proteinExistence type="predicted"/>
<dbReference type="Proteomes" id="UP001348265">
    <property type="component" value="Unassembled WGS sequence"/>
</dbReference>
<evidence type="ECO:0000313" key="1">
    <source>
        <dbReference type="EMBL" id="MEF3116691.1"/>
    </source>
</evidence>
<accession>A0ABU7WZK6</accession>
<gene>
    <name evidence="1" type="ORF">RB636_26315</name>
</gene>
<name>A0ABU7WZK6_9ACTN</name>
<organism evidence="1 2">
    <name type="scientific">Streptomyces chrestomyceticus</name>
    <dbReference type="NCBI Taxonomy" id="68185"/>
    <lineage>
        <taxon>Bacteria</taxon>
        <taxon>Bacillati</taxon>
        <taxon>Actinomycetota</taxon>
        <taxon>Actinomycetes</taxon>
        <taxon>Kitasatosporales</taxon>
        <taxon>Streptomycetaceae</taxon>
        <taxon>Streptomyces</taxon>
    </lineage>
</organism>
<reference evidence="1 2" key="1">
    <citation type="submission" date="2023-08" db="EMBL/GenBank/DDBJ databases">
        <authorList>
            <person name="Sharma P."/>
            <person name="Verma V."/>
            <person name="Mohan M.K."/>
            <person name="Dubey A.K."/>
        </authorList>
    </citation>
    <scope>NUCLEOTIDE SEQUENCE [LARGE SCALE GENOMIC DNA]</scope>
    <source>
        <strain evidence="1 2">ADP4</strain>
    </source>
</reference>
<keyword evidence="2" id="KW-1185">Reference proteome</keyword>
<sequence length="78" mass="8093">MAVRAATQHPGRITALVLTAGFAVADPVLSLTAQLIAFLGRSGELTTAARPACLSCWSQTELAEPSAAEIDARVAETR</sequence>
<evidence type="ECO:0000313" key="2">
    <source>
        <dbReference type="Proteomes" id="UP001348265"/>
    </source>
</evidence>
<protein>
    <submittedName>
        <fullName evidence="1">Uncharacterized protein</fullName>
    </submittedName>
</protein>
<dbReference type="EMBL" id="JAVFKM010000014">
    <property type="protein sequence ID" value="MEF3116691.1"/>
    <property type="molecule type" value="Genomic_DNA"/>
</dbReference>